<dbReference type="InterPro" id="IPR026022">
    <property type="entry name" value="PhoU_dom"/>
</dbReference>
<dbReference type="GO" id="GO:0005436">
    <property type="term" value="F:sodium:phosphate symporter activity"/>
    <property type="evidence" value="ECO:0007669"/>
    <property type="project" value="InterPro"/>
</dbReference>
<evidence type="ECO:0000256" key="1">
    <source>
        <dbReference type="ARBA" id="ARBA00004651"/>
    </source>
</evidence>
<evidence type="ECO:0000256" key="3">
    <source>
        <dbReference type="ARBA" id="ARBA00022692"/>
    </source>
</evidence>
<dbReference type="PANTHER" id="PTHR10010">
    <property type="entry name" value="SOLUTE CARRIER FAMILY 34 SODIUM PHOSPHATE , MEMBER 2-RELATED"/>
    <property type="match status" value="1"/>
</dbReference>
<keyword evidence="5 7" id="KW-0472">Membrane</keyword>
<dbReference type="SUPFAM" id="SSF109755">
    <property type="entry name" value="PhoU-like"/>
    <property type="match status" value="1"/>
</dbReference>
<organism evidence="9 10">
    <name type="scientific">Christensenella hongkongensis</name>
    <dbReference type="NCBI Taxonomy" id="270498"/>
    <lineage>
        <taxon>Bacteria</taxon>
        <taxon>Bacillati</taxon>
        <taxon>Bacillota</taxon>
        <taxon>Clostridia</taxon>
        <taxon>Christensenellales</taxon>
        <taxon>Christensenellaceae</taxon>
        <taxon>Christensenella</taxon>
    </lineage>
</organism>
<comment type="caution">
    <text evidence="9">The sequence shown here is derived from an EMBL/GenBank/DDBJ whole genome shotgun (WGS) entry which is preliminary data.</text>
</comment>
<dbReference type="Proteomes" id="UP000034076">
    <property type="component" value="Unassembled WGS sequence"/>
</dbReference>
<evidence type="ECO:0000256" key="7">
    <source>
        <dbReference type="SAM" id="Phobius"/>
    </source>
</evidence>
<keyword evidence="4 7" id="KW-1133">Transmembrane helix</keyword>
<feature type="domain" description="PhoU" evidence="8">
    <location>
        <begin position="449"/>
        <end position="530"/>
    </location>
</feature>
<gene>
    <name evidence="9" type="ORF">CHK_0909</name>
</gene>
<sequence>MDLWSILMLVGGLGLFLYGMKLMSDGLEAAAGDKLRTGLELMTKNRFAALGLGAGVTAVIQSSSATTVMVVGFVNAGLMTLTQAINVGIGANIGTTITAQIVALNVTQFASIVLFAGVVIMLFVKKRSIRRIGEIIGGLGILLFGMEIMSEAVAPLREFQPFVDALSSFQEPWIGLLAGLAVTAVIQSSSATMGIIQAFAMQGVMGLDSAVFVILGLNIGTCVTAILASLSGTKTAKRTAIALLFFNVLGAAIFMLLMKFLPIVDWIKSWTPNAPVNQLANFHTFFNVVNALIFIWCPQLLAKIACFFIRGEDKQLEGKKLKYIDKNVESPAVAVGQAMLEVARMERLSGENFNLAIRSFLERDEKLIEEVSENEKVVNYLNHEITDALATVSQTGLSEVDSRTVTGMLHVIMDIERVSDIAQNIADIAAIRLDKKIKMSKKGTVEIKFMADKINESFERLMEALEQNNAQSAQRVIEIEDEIDRYEEKIKKNHVKRLKKGECSPQASTVFTDIITMCERVADHAANIAAIYLRGEFQ</sequence>
<comment type="subcellular location">
    <subcellularLocation>
        <location evidence="1">Cell membrane</location>
        <topology evidence="1">Multi-pass membrane protein</topology>
    </subcellularLocation>
</comment>
<feature type="coiled-coil region" evidence="6">
    <location>
        <begin position="451"/>
        <end position="496"/>
    </location>
</feature>
<feature type="transmembrane region" description="Helical" evidence="7">
    <location>
        <begin position="284"/>
        <end position="309"/>
    </location>
</feature>
<name>A0A0M2NMU5_9FIRM</name>
<feature type="transmembrane region" description="Helical" evidence="7">
    <location>
        <begin position="6"/>
        <end position="24"/>
    </location>
</feature>
<evidence type="ECO:0000256" key="4">
    <source>
        <dbReference type="ARBA" id="ARBA00022989"/>
    </source>
</evidence>
<feature type="transmembrane region" description="Helical" evidence="7">
    <location>
        <begin position="242"/>
        <end position="264"/>
    </location>
</feature>
<feature type="transmembrane region" description="Helical" evidence="7">
    <location>
        <begin position="135"/>
        <end position="154"/>
    </location>
</feature>
<feature type="transmembrane region" description="Helical" evidence="7">
    <location>
        <begin position="211"/>
        <end position="230"/>
    </location>
</feature>
<dbReference type="NCBIfam" id="TIGR00704">
    <property type="entry name" value="NaPi_cotrn_rel"/>
    <property type="match status" value="1"/>
</dbReference>
<proteinExistence type="predicted"/>
<evidence type="ECO:0000259" key="8">
    <source>
        <dbReference type="Pfam" id="PF01895"/>
    </source>
</evidence>
<feature type="domain" description="PhoU" evidence="8">
    <location>
        <begin position="343"/>
        <end position="428"/>
    </location>
</feature>
<dbReference type="InterPro" id="IPR004633">
    <property type="entry name" value="NaPi_cotrn-rel/YqeW-like"/>
</dbReference>
<feature type="transmembrane region" description="Helical" evidence="7">
    <location>
        <begin position="45"/>
        <end position="62"/>
    </location>
</feature>
<dbReference type="Gene3D" id="1.20.58.220">
    <property type="entry name" value="Phosphate transport system protein phou homolog 2, domain 2"/>
    <property type="match status" value="1"/>
</dbReference>
<accession>A0A0M2NMU5</accession>
<keyword evidence="6" id="KW-0175">Coiled coil</keyword>
<dbReference type="GO" id="GO:0044341">
    <property type="term" value="P:sodium-dependent phosphate transport"/>
    <property type="evidence" value="ECO:0007669"/>
    <property type="project" value="InterPro"/>
</dbReference>
<dbReference type="InterPro" id="IPR003841">
    <property type="entry name" value="Na/Pi_transpt"/>
</dbReference>
<dbReference type="RefSeq" id="WP_046442808.1">
    <property type="nucleotide sequence ID" value="NZ_CAUERS010000093.1"/>
</dbReference>
<evidence type="ECO:0000256" key="6">
    <source>
        <dbReference type="SAM" id="Coils"/>
    </source>
</evidence>
<dbReference type="Pfam" id="PF01895">
    <property type="entry name" value="PhoU"/>
    <property type="match status" value="2"/>
</dbReference>
<dbReference type="InterPro" id="IPR038078">
    <property type="entry name" value="PhoU-like_sf"/>
</dbReference>
<dbReference type="Pfam" id="PF02690">
    <property type="entry name" value="Na_Pi_cotrans"/>
    <property type="match status" value="2"/>
</dbReference>
<evidence type="ECO:0000313" key="10">
    <source>
        <dbReference type="Proteomes" id="UP000034076"/>
    </source>
</evidence>
<evidence type="ECO:0000256" key="2">
    <source>
        <dbReference type="ARBA" id="ARBA00022475"/>
    </source>
</evidence>
<dbReference type="EMBL" id="LAYJ01000068">
    <property type="protein sequence ID" value="KKI51742.1"/>
    <property type="molecule type" value="Genomic_DNA"/>
</dbReference>
<dbReference type="OrthoDB" id="9763003at2"/>
<keyword evidence="3 7" id="KW-0812">Transmembrane</keyword>
<protein>
    <submittedName>
        <fullName evidence="9">Sodium-dependent phosphate transporter</fullName>
    </submittedName>
</protein>
<evidence type="ECO:0000313" key="9">
    <source>
        <dbReference type="EMBL" id="KKI51742.1"/>
    </source>
</evidence>
<dbReference type="STRING" id="270498.CHK_0909"/>
<feature type="transmembrane region" description="Helical" evidence="7">
    <location>
        <begin position="174"/>
        <end position="199"/>
    </location>
</feature>
<keyword evidence="10" id="KW-1185">Reference proteome</keyword>
<keyword evidence="2" id="KW-1003">Cell membrane</keyword>
<dbReference type="PANTHER" id="PTHR10010:SF46">
    <property type="entry name" value="SODIUM-DEPENDENT PHOSPHATE TRANSPORT PROTEIN 2B"/>
    <property type="match status" value="1"/>
</dbReference>
<evidence type="ECO:0000256" key="5">
    <source>
        <dbReference type="ARBA" id="ARBA00023136"/>
    </source>
</evidence>
<reference evidence="9 10" key="1">
    <citation type="submission" date="2015-04" db="EMBL/GenBank/DDBJ databases">
        <title>Draft genome sequence of bacteremic isolate Catabacter hongkongensis type strain HKU16T.</title>
        <authorList>
            <person name="Lau S.K."/>
            <person name="Teng J.L."/>
            <person name="Huang Y."/>
            <person name="Curreem S.O."/>
            <person name="Tsui S.K."/>
            <person name="Woo P.C."/>
        </authorList>
    </citation>
    <scope>NUCLEOTIDE SEQUENCE [LARGE SCALE GENOMIC DNA]</scope>
    <source>
        <strain evidence="9 10">HKU16</strain>
    </source>
</reference>
<feature type="transmembrane region" description="Helical" evidence="7">
    <location>
        <begin position="101"/>
        <end position="123"/>
    </location>
</feature>
<dbReference type="PATRIC" id="fig|270498.16.peg.505"/>
<dbReference type="GO" id="GO:0005886">
    <property type="term" value="C:plasma membrane"/>
    <property type="evidence" value="ECO:0007669"/>
    <property type="project" value="UniProtKB-SubCell"/>
</dbReference>
<dbReference type="NCBIfam" id="NF037997">
    <property type="entry name" value="Na_Pi_symport"/>
    <property type="match status" value="1"/>
</dbReference>
<dbReference type="AlphaFoldDB" id="A0A0M2NMU5"/>